<evidence type="ECO:0000256" key="1">
    <source>
        <dbReference type="ARBA" id="ARBA00022801"/>
    </source>
</evidence>
<dbReference type="RefSeq" id="WP_264728575.1">
    <property type="nucleotide sequence ID" value="NZ_JAPDNR010000001.1"/>
</dbReference>
<evidence type="ECO:0000313" key="7">
    <source>
        <dbReference type="Proteomes" id="UP001207742"/>
    </source>
</evidence>
<reference evidence="6 7" key="1">
    <citation type="submission" date="2022-10" db="EMBL/GenBank/DDBJ databases">
        <title>Chitinophaga nivalis PC15 sp. nov., isolated from Pyeongchang county, South Korea.</title>
        <authorList>
            <person name="Trinh H.N."/>
        </authorList>
    </citation>
    <scope>NUCLEOTIDE SEQUENCE [LARGE SCALE GENOMIC DNA]</scope>
    <source>
        <strain evidence="6 7">PC14</strain>
    </source>
</reference>
<evidence type="ECO:0000313" key="6">
    <source>
        <dbReference type="EMBL" id="MCW3483339.1"/>
    </source>
</evidence>
<dbReference type="Pfam" id="PF01764">
    <property type="entry name" value="Lipase_3"/>
    <property type="match status" value="1"/>
</dbReference>
<comment type="caution">
    <text evidence="6">The sequence shown here is derived from an EMBL/GenBank/DDBJ whole genome shotgun (WGS) entry which is preliminary data.</text>
</comment>
<dbReference type="SUPFAM" id="SSF53474">
    <property type="entry name" value="alpha/beta-Hydrolases"/>
    <property type="match status" value="1"/>
</dbReference>
<protein>
    <recommendedName>
        <fullName evidence="5">Fungal lipase-type domain-containing protein</fullName>
    </recommendedName>
</protein>
<name>A0ABT3IHV5_9BACT</name>
<dbReference type="PANTHER" id="PTHR31403">
    <property type="entry name" value="PHOSPHOLIPASE A1-IBETA2, CHLOROPLASTIC"/>
    <property type="match status" value="1"/>
</dbReference>
<feature type="domain" description="Fungal lipase-type" evidence="5">
    <location>
        <begin position="99"/>
        <end position="246"/>
    </location>
</feature>
<dbReference type="EMBL" id="JAPDNS010000001">
    <property type="protein sequence ID" value="MCW3483339.1"/>
    <property type="molecule type" value="Genomic_DNA"/>
</dbReference>
<dbReference type="InterPro" id="IPR002921">
    <property type="entry name" value="Fungal_lipase-type"/>
</dbReference>
<evidence type="ECO:0000256" key="3">
    <source>
        <dbReference type="ARBA" id="ARBA00022963"/>
    </source>
</evidence>
<keyword evidence="1" id="KW-0378">Hydrolase</keyword>
<organism evidence="6 7">
    <name type="scientific">Chitinophaga nivalis</name>
    <dbReference type="NCBI Taxonomy" id="2991709"/>
    <lineage>
        <taxon>Bacteria</taxon>
        <taxon>Pseudomonadati</taxon>
        <taxon>Bacteroidota</taxon>
        <taxon>Chitinophagia</taxon>
        <taxon>Chitinophagales</taxon>
        <taxon>Chitinophagaceae</taxon>
        <taxon>Chitinophaga</taxon>
    </lineage>
</organism>
<evidence type="ECO:0000259" key="5">
    <source>
        <dbReference type="Pfam" id="PF01764"/>
    </source>
</evidence>
<dbReference type="PANTHER" id="PTHR31403:SF7">
    <property type="entry name" value="PHOSPHOLIPASE A1-IGAMMA3, CHLOROPLASTIC"/>
    <property type="match status" value="1"/>
</dbReference>
<evidence type="ECO:0000256" key="4">
    <source>
        <dbReference type="ARBA" id="ARBA00023098"/>
    </source>
</evidence>
<evidence type="ECO:0000256" key="2">
    <source>
        <dbReference type="ARBA" id="ARBA00022946"/>
    </source>
</evidence>
<accession>A0ABT3IHV5</accession>
<dbReference type="Proteomes" id="UP001207742">
    <property type="component" value="Unassembled WGS sequence"/>
</dbReference>
<keyword evidence="4" id="KW-0443">Lipid metabolism</keyword>
<keyword evidence="2" id="KW-0809">Transit peptide</keyword>
<proteinExistence type="predicted"/>
<gene>
    <name evidence="6" type="ORF">OL497_05505</name>
</gene>
<dbReference type="Gene3D" id="3.40.50.1820">
    <property type="entry name" value="alpha/beta hydrolase"/>
    <property type="match status" value="1"/>
</dbReference>
<sequence>MEPQVTSAALSFSEAIATSGFVAIAVGINKKAKAGDFNPSLAAYRDILSDPAYSLLLDTSFLTKYNVRYNIQVQENDNGATIWSYFGFIAQHKTAGNYVIVFRGTQNDFEYAADKQIALVQFNEIYNKTGLVAKGFYSIFQSGRIVLPGDNTFNPVSLSQVAADPQKYMPTTGGPKKITVTGHSLGAAVATYFAAAAAFKLEKYLSLDTFASPMTGDKTFTAFATGKIGESNRIYNEEDSVPKLPVLPDLKGNNIYTHVIGGFRIDSTNNSNVNHDPKTGRACAHQLPVYRYLLEQLNGNDDPNIISAGGDARCRIQ</sequence>
<dbReference type="InterPro" id="IPR029058">
    <property type="entry name" value="AB_hydrolase_fold"/>
</dbReference>
<keyword evidence="3" id="KW-0442">Lipid degradation</keyword>
<keyword evidence="7" id="KW-1185">Reference proteome</keyword>